<keyword evidence="3" id="KW-1185">Reference proteome</keyword>
<proteinExistence type="predicted"/>
<gene>
    <name evidence="2" type="ORF">GIB67_023162</name>
</gene>
<protein>
    <submittedName>
        <fullName evidence="2">Uncharacterized protein</fullName>
    </submittedName>
</protein>
<evidence type="ECO:0000313" key="2">
    <source>
        <dbReference type="EMBL" id="KAF6150207.1"/>
    </source>
</evidence>
<feature type="compositionally biased region" description="Low complexity" evidence="1">
    <location>
        <begin position="143"/>
        <end position="158"/>
    </location>
</feature>
<evidence type="ECO:0000313" key="3">
    <source>
        <dbReference type="Proteomes" id="UP000541444"/>
    </source>
</evidence>
<feature type="region of interest" description="Disordered" evidence="1">
    <location>
        <begin position="72"/>
        <end position="158"/>
    </location>
</feature>
<reference evidence="2 3" key="1">
    <citation type="journal article" date="2020" name="IScience">
        <title>Genome Sequencing of the Endangered Kingdonia uniflora (Circaeasteraceae, Ranunculales) Reveals Potential Mechanisms of Evolutionary Specialization.</title>
        <authorList>
            <person name="Sun Y."/>
            <person name="Deng T."/>
            <person name="Zhang A."/>
            <person name="Moore M.J."/>
            <person name="Landis J.B."/>
            <person name="Lin N."/>
            <person name="Zhang H."/>
            <person name="Zhang X."/>
            <person name="Huang J."/>
            <person name="Zhang X."/>
            <person name="Sun H."/>
            <person name="Wang H."/>
        </authorList>
    </citation>
    <scope>NUCLEOTIDE SEQUENCE [LARGE SCALE GENOMIC DNA]</scope>
    <source>
        <strain evidence="2">TB1705</strain>
        <tissue evidence="2">Leaf</tissue>
    </source>
</reference>
<feature type="compositionally biased region" description="Basic and acidic residues" evidence="1">
    <location>
        <begin position="91"/>
        <end position="100"/>
    </location>
</feature>
<dbReference type="OrthoDB" id="10590523at2759"/>
<accession>A0A7J7M5Q5</accession>
<dbReference type="EMBL" id="JACGCM010001753">
    <property type="protein sequence ID" value="KAF6150207.1"/>
    <property type="molecule type" value="Genomic_DNA"/>
</dbReference>
<evidence type="ECO:0000256" key="1">
    <source>
        <dbReference type="SAM" id="MobiDB-lite"/>
    </source>
</evidence>
<name>A0A7J7M5Q5_9MAGN</name>
<organism evidence="2 3">
    <name type="scientific">Kingdonia uniflora</name>
    <dbReference type="NCBI Taxonomy" id="39325"/>
    <lineage>
        <taxon>Eukaryota</taxon>
        <taxon>Viridiplantae</taxon>
        <taxon>Streptophyta</taxon>
        <taxon>Embryophyta</taxon>
        <taxon>Tracheophyta</taxon>
        <taxon>Spermatophyta</taxon>
        <taxon>Magnoliopsida</taxon>
        <taxon>Ranunculales</taxon>
        <taxon>Circaeasteraceae</taxon>
        <taxon>Kingdonia</taxon>
    </lineage>
</organism>
<comment type="caution">
    <text evidence="2">The sequence shown here is derived from an EMBL/GenBank/DDBJ whole genome shotgun (WGS) entry which is preliminary data.</text>
</comment>
<dbReference type="AlphaFoldDB" id="A0A7J7M5Q5"/>
<sequence>MMRRGTPKGKENAVAALLELCRGGGAFATQRVLRVPALASLLQTLLFTGTKRARWKDASLARVCQRMAPKVARKMPTTRGKRILTTSLRKRLNDEREDPSHPNYNNPPRIPGKRRKTCSTRVPLRDSSISGSLPRVSVTPEQDSSQDSSAVESSSSDS</sequence>
<dbReference type="Proteomes" id="UP000541444">
    <property type="component" value="Unassembled WGS sequence"/>
</dbReference>